<sequence length="77" mass="9062">MSETCNITGFENEERACCFILEITGNMKFDEKLCKDVLKEYAIEYKDIKDGEKIIKISRWFNDNGDIRVKDIFNCII</sequence>
<organism evidence="1 2">
    <name type="scientific">Fervidicella metallireducens AeB</name>
    <dbReference type="NCBI Taxonomy" id="1403537"/>
    <lineage>
        <taxon>Bacteria</taxon>
        <taxon>Bacillati</taxon>
        <taxon>Bacillota</taxon>
        <taxon>Clostridia</taxon>
        <taxon>Eubacteriales</taxon>
        <taxon>Clostridiaceae</taxon>
        <taxon>Fervidicella</taxon>
    </lineage>
</organism>
<proteinExistence type="predicted"/>
<dbReference type="AlphaFoldDB" id="A0A017RT42"/>
<keyword evidence="2" id="KW-1185">Reference proteome</keyword>
<accession>A0A017RT42</accession>
<dbReference type="RefSeq" id="WP_035380727.1">
    <property type="nucleotide sequence ID" value="NZ_AZQP01000036.1"/>
</dbReference>
<evidence type="ECO:0000313" key="2">
    <source>
        <dbReference type="Proteomes" id="UP000019681"/>
    </source>
</evidence>
<dbReference type="EMBL" id="AZQP01000036">
    <property type="protein sequence ID" value="EYE87842.1"/>
    <property type="molecule type" value="Genomic_DNA"/>
</dbReference>
<gene>
    <name evidence="1" type="ORF">Q428_11045</name>
</gene>
<reference evidence="1 2" key="1">
    <citation type="journal article" date="2014" name="Genome Announc.">
        <title>Draft Genome Sequence of Fervidicella metallireducens Strain AeBT, an Iron-Reducing Thermoanaerobe from the Great Artesian Basin.</title>
        <authorList>
            <person name="Patel B.K."/>
        </authorList>
    </citation>
    <scope>NUCLEOTIDE SEQUENCE [LARGE SCALE GENOMIC DNA]</scope>
    <source>
        <strain evidence="1 2">AeB</strain>
    </source>
</reference>
<dbReference type="Proteomes" id="UP000019681">
    <property type="component" value="Unassembled WGS sequence"/>
</dbReference>
<name>A0A017RT42_9CLOT</name>
<evidence type="ECO:0000313" key="1">
    <source>
        <dbReference type="EMBL" id="EYE87842.1"/>
    </source>
</evidence>
<comment type="caution">
    <text evidence="1">The sequence shown here is derived from an EMBL/GenBank/DDBJ whole genome shotgun (WGS) entry which is preliminary data.</text>
</comment>
<protein>
    <submittedName>
        <fullName evidence="1">Uncharacterized protein</fullName>
    </submittedName>
</protein>
<dbReference type="STRING" id="1403537.Q428_11045"/>